<sequence>MILITLETNNILTIHQLTEVSNGACEIPSHHHDNNNIDTEVIERARLLFNPFSLVGEITGLSSFVKLHFVALAACSALFKSSQFLSSIKFEHKSSNVTSIFKVAKACDLINFGSPITLKVGFI</sequence>
<dbReference type="EMBL" id="VXIV02002726">
    <property type="protein sequence ID" value="KAF6023359.1"/>
    <property type="molecule type" value="Genomic_DNA"/>
</dbReference>
<protein>
    <submittedName>
        <fullName evidence="1">Uncharacterized protein</fullName>
    </submittedName>
</protein>
<name>A0A7J7JAT3_BUGNE</name>
<gene>
    <name evidence="1" type="ORF">EB796_018331</name>
</gene>
<dbReference type="AlphaFoldDB" id="A0A7J7JAT3"/>
<proteinExistence type="predicted"/>
<evidence type="ECO:0000313" key="2">
    <source>
        <dbReference type="Proteomes" id="UP000593567"/>
    </source>
</evidence>
<evidence type="ECO:0000313" key="1">
    <source>
        <dbReference type="EMBL" id="KAF6023359.1"/>
    </source>
</evidence>
<comment type="caution">
    <text evidence="1">The sequence shown here is derived from an EMBL/GenBank/DDBJ whole genome shotgun (WGS) entry which is preliminary data.</text>
</comment>
<dbReference type="Proteomes" id="UP000593567">
    <property type="component" value="Unassembled WGS sequence"/>
</dbReference>
<keyword evidence="2" id="KW-1185">Reference proteome</keyword>
<reference evidence="1" key="1">
    <citation type="submission" date="2020-06" db="EMBL/GenBank/DDBJ databases">
        <title>Draft genome of Bugula neritina, a colonial animal packing powerful symbionts and potential medicines.</title>
        <authorList>
            <person name="Rayko M."/>
        </authorList>
    </citation>
    <scope>NUCLEOTIDE SEQUENCE [LARGE SCALE GENOMIC DNA]</scope>
    <source>
        <strain evidence="1">Kwan_BN1</strain>
    </source>
</reference>
<organism evidence="1 2">
    <name type="scientific">Bugula neritina</name>
    <name type="common">Brown bryozoan</name>
    <name type="synonym">Sertularia neritina</name>
    <dbReference type="NCBI Taxonomy" id="10212"/>
    <lineage>
        <taxon>Eukaryota</taxon>
        <taxon>Metazoa</taxon>
        <taxon>Spiralia</taxon>
        <taxon>Lophotrochozoa</taxon>
        <taxon>Bryozoa</taxon>
        <taxon>Gymnolaemata</taxon>
        <taxon>Cheilostomatida</taxon>
        <taxon>Flustrina</taxon>
        <taxon>Buguloidea</taxon>
        <taxon>Bugulidae</taxon>
        <taxon>Bugula</taxon>
    </lineage>
</organism>
<accession>A0A7J7JAT3</accession>